<dbReference type="EMBL" id="VXIV02003471">
    <property type="protein sequence ID" value="KAF6016758.1"/>
    <property type="molecule type" value="Genomic_DNA"/>
</dbReference>
<comment type="subcellular location">
    <subcellularLocation>
        <location evidence="1">Cell projection</location>
    </subcellularLocation>
    <subcellularLocation>
        <location evidence="2">Cytoplasm</location>
    </subcellularLocation>
</comment>
<keyword evidence="3" id="KW-0963">Cytoplasm</keyword>
<dbReference type="InterPro" id="IPR036572">
    <property type="entry name" value="Doublecortin_dom_sf"/>
</dbReference>
<protein>
    <submittedName>
        <fullName evidence="8">DCLK1</fullName>
    </submittedName>
</protein>
<evidence type="ECO:0000256" key="4">
    <source>
        <dbReference type="ARBA" id="ARBA00022737"/>
    </source>
</evidence>
<dbReference type="GO" id="GO:0005930">
    <property type="term" value="C:axoneme"/>
    <property type="evidence" value="ECO:0007669"/>
    <property type="project" value="TreeGrafter"/>
</dbReference>
<evidence type="ECO:0000259" key="7">
    <source>
        <dbReference type="PROSITE" id="PS50309"/>
    </source>
</evidence>
<dbReference type="OrthoDB" id="1738954at2759"/>
<feature type="compositionally biased region" description="Polar residues" evidence="6">
    <location>
        <begin position="627"/>
        <end position="637"/>
    </location>
</feature>
<feature type="region of interest" description="Disordered" evidence="6">
    <location>
        <begin position="372"/>
        <end position="913"/>
    </location>
</feature>
<dbReference type="SUPFAM" id="SSF89837">
    <property type="entry name" value="Doublecortin (DC)"/>
    <property type="match status" value="2"/>
</dbReference>
<feature type="compositionally biased region" description="Basic and acidic residues" evidence="6">
    <location>
        <begin position="828"/>
        <end position="851"/>
    </location>
</feature>
<feature type="compositionally biased region" description="Basic and acidic residues" evidence="6">
    <location>
        <begin position="387"/>
        <end position="414"/>
    </location>
</feature>
<dbReference type="PROSITE" id="PS50309">
    <property type="entry name" value="DC"/>
    <property type="match status" value="2"/>
</dbReference>
<keyword evidence="4" id="KW-0677">Repeat</keyword>
<evidence type="ECO:0000313" key="8">
    <source>
        <dbReference type="EMBL" id="KAF6016758.1"/>
    </source>
</evidence>
<sequence length="913" mass="101412">MDLSFLHHHLSESNSELKLVESRDNVKPQYVGANLQTSRTPSAIDHHCRRSYQSAKRKLHSSRAKVRFYVTGEGDHNAVYAVSPQRFSSFDSLLGRLTKAPICNKENANKKYIFSLGGSHKITSLEELQSGESYVCATYEVFDQLTQQKDRPMSMQSRFRSLQTAALAAARPTHTSQSTRSRHSIAVDGVQIQEEQSEEQQFIVEIKPRLITVLRGGLRPRKSVRILLNKKITRSFEQIISGISEILCPGEPIKRLFGMSGRLAMCIADFYLEDTVFFAYCKDKMHPEDLTLDKSEVKYVGAYRFRHASAYGRVTLTSHQKGIRDEEPKSMLDSAQRGMSRGGSETRRSTRAKSCHSSFACSVSKGWNSTDEIISNRRETTYAGKPTPDRREPTPPREDSPTPRREPTPPREDQPTPTREQSSERVASRRKQITPTEKRTSPSPISPTEEQLSPKSSSSSRGHNQPESASNETRQSASRDSKSGKPFPARNRQSRGSSPTPAGNSRESSATRDRQSAKSSPTRDSQFGRTSAGKDNQPTRSSAAKDFEPRRSSSTKSRESTKSSSTRNKRVNNISPARNGDSAKSTYSVKREPSAKVLSSASEPAKPFDIKDNKPTKEKPSNELRSAETQIIASSFSKKVETPTNSTTSSKNKQLGTNPTTIHETSVDKLQLNNVSKEAESVSSSHSSIHTASAKSKSSVKSITMSPPPTSEKRITSSKDFTREDDHLGKNALQAENSSRSSSSASKTNQPEEIENISSESPIKQIASLEADGSPQHSPHQHSKESEEQTFRQDLDKTSSSSKNSVRVAENPAEDTNLVKIESSSGNQEKESHIPERDNQETEVSTAERDSTNLPNDQLVDQSAELQEANTDNQNDFKHELKEPSIENESKTMLEKDGYLSDFDDEPTDKTSK</sequence>
<feature type="compositionally biased region" description="Polar residues" evidence="6">
    <location>
        <begin position="571"/>
        <end position="588"/>
    </location>
</feature>
<evidence type="ECO:0000313" key="9">
    <source>
        <dbReference type="Proteomes" id="UP000593567"/>
    </source>
</evidence>
<feature type="compositionally biased region" description="Polar residues" evidence="6">
    <location>
        <begin position="441"/>
        <end position="476"/>
    </location>
</feature>
<feature type="compositionally biased region" description="Basic and acidic residues" evidence="6">
    <location>
        <begin position="782"/>
        <end position="797"/>
    </location>
</feature>
<feature type="compositionally biased region" description="Low complexity" evidence="6">
    <location>
        <begin position="681"/>
        <end position="702"/>
    </location>
</feature>
<dbReference type="GO" id="GO:0035082">
    <property type="term" value="P:axoneme assembly"/>
    <property type="evidence" value="ECO:0007669"/>
    <property type="project" value="TreeGrafter"/>
</dbReference>
<dbReference type="GO" id="GO:0035556">
    <property type="term" value="P:intracellular signal transduction"/>
    <property type="evidence" value="ECO:0007669"/>
    <property type="project" value="InterPro"/>
</dbReference>
<dbReference type="Pfam" id="PF03607">
    <property type="entry name" value="DCX"/>
    <property type="match status" value="1"/>
</dbReference>
<comment type="caution">
    <text evidence="8">The sequence shown here is derived from an EMBL/GenBank/DDBJ whole genome shotgun (WGS) entry which is preliminary data.</text>
</comment>
<feature type="domain" description="Doublecortin" evidence="7">
    <location>
        <begin position="64"/>
        <end position="148"/>
    </location>
</feature>
<feature type="compositionally biased region" description="Basic and acidic residues" evidence="6">
    <location>
        <begin position="711"/>
        <end position="729"/>
    </location>
</feature>
<evidence type="ECO:0000256" key="1">
    <source>
        <dbReference type="ARBA" id="ARBA00004316"/>
    </source>
</evidence>
<proteinExistence type="predicted"/>
<keyword evidence="9" id="KW-1185">Reference proteome</keyword>
<feature type="compositionally biased region" description="Polar residues" evidence="6">
    <location>
        <begin position="494"/>
        <end position="508"/>
    </location>
</feature>
<feature type="compositionally biased region" description="Basic and acidic residues" evidence="6">
    <location>
        <begin position="875"/>
        <end position="899"/>
    </location>
</feature>
<feature type="compositionally biased region" description="Low complexity" evidence="6">
    <location>
        <begin position="644"/>
        <end position="653"/>
    </location>
</feature>
<feature type="compositionally biased region" description="Basic and acidic residues" evidence="6">
    <location>
        <begin position="543"/>
        <end position="561"/>
    </location>
</feature>
<dbReference type="Gene3D" id="3.10.20.230">
    <property type="entry name" value="Doublecortin domain"/>
    <property type="match status" value="2"/>
</dbReference>
<dbReference type="InterPro" id="IPR003533">
    <property type="entry name" value="Doublecortin_dom"/>
</dbReference>
<accession>A0A7J7IU52</accession>
<organism evidence="8 9">
    <name type="scientific">Bugula neritina</name>
    <name type="common">Brown bryozoan</name>
    <name type="synonym">Sertularia neritina</name>
    <dbReference type="NCBI Taxonomy" id="10212"/>
    <lineage>
        <taxon>Eukaryota</taxon>
        <taxon>Metazoa</taxon>
        <taxon>Spiralia</taxon>
        <taxon>Lophotrochozoa</taxon>
        <taxon>Bryozoa</taxon>
        <taxon>Gymnolaemata</taxon>
        <taxon>Cheilostomatida</taxon>
        <taxon>Flustrina</taxon>
        <taxon>Buguloidea</taxon>
        <taxon>Bugulidae</taxon>
        <taxon>Bugula</taxon>
    </lineage>
</organism>
<dbReference type="PANTHER" id="PTHR23005:SF4">
    <property type="entry name" value="OXYGEN-REGULATED PROTEIN 1"/>
    <property type="match status" value="1"/>
</dbReference>
<gene>
    <name evidence="8" type="ORF">EB796_024931</name>
</gene>
<feature type="domain" description="Doublecortin" evidence="7">
    <location>
        <begin position="209"/>
        <end position="291"/>
    </location>
</feature>
<dbReference type="GO" id="GO:0043005">
    <property type="term" value="C:neuron projection"/>
    <property type="evidence" value="ECO:0007669"/>
    <property type="project" value="UniProtKB-ARBA"/>
</dbReference>
<feature type="compositionally biased region" description="Polar residues" evidence="6">
    <location>
        <begin position="517"/>
        <end position="542"/>
    </location>
</feature>
<feature type="region of interest" description="Disordered" evidence="6">
    <location>
        <begin position="319"/>
        <end position="355"/>
    </location>
</feature>
<keyword evidence="5" id="KW-0966">Cell projection</keyword>
<evidence type="ECO:0000256" key="3">
    <source>
        <dbReference type="ARBA" id="ARBA00022490"/>
    </source>
</evidence>
<dbReference type="AlphaFoldDB" id="A0A7J7IU52"/>
<reference evidence="8" key="1">
    <citation type="submission" date="2020-06" db="EMBL/GenBank/DDBJ databases">
        <title>Draft genome of Bugula neritina, a colonial animal packing powerful symbionts and potential medicines.</title>
        <authorList>
            <person name="Rayko M."/>
        </authorList>
    </citation>
    <scope>NUCLEOTIDE SEQUENCE [LARGE SCALE GENOMIC DNA]</scope>
    <source>
        <strain evidence="8">Kwan_BN1</strain>
    </source>
</reference>
<dbReference type="SMART" id="SM00537">
    <property type="entry name" value="DCX"/>
    <property type="match status" value="2"/>
</dbReference>
<dbReference type="GO" id="GO:0042461">
    <property type="term" value="P:photoreceptor cell development"/>
    <property type="evidence" value="ECO:0007669"/>
    <property type="project" value="TreeGrafter"/>
</dbReference>
<evidence type="ECO:0000256" key="2">
    <source>
        <dbReference type="ARBA" id="ARBA00004496"/>
    </source>
</evidence>
<dbReference type="Proteomes" id="UP000593567">
    <property type="component" value="Unassembled WGS sequence"/>
</dbReference>
<evidence type="ECO:0000256" key="5">
    <source>
        <dbReference type="ARBA" id="ARBA00023273"/>
    </source>
</evidence>
<name>A0A7J7IU52_BUGNE</name>
<evidence type="ECO:0000256" key="6">
    <source>
        <dbReference type="SAM" id="MobiDB-lite"/>
    </source>
</evidence>
<feature type="compositionally biased region" description="Basic and acidic residues" evidence="6">
    <location>
        <begin position="606"/>
        <end position="626"/>
    </location>
</feature>
<feature type="compositionally biased region" description="Polar residues" evidence="6">
    <location>
        <begin position="852"/>
        <end position="874"/>
    </location>
</feature>
<feature type="compositionally biased region" description="Polar residues" evidence="6">
    <location>
        <begin position="654"/>
        <end position="664"/>
    </location>
</feature>
<dbReference type="PANTHER" id="PTHR23005">
    <property type="entry name" value="RETINITIS PIGMENTOSA 1 PROTEIN"/>
    <property type="match status" value="1"/>
</dbReference>